<dbReference type="Proteomes" id="UP000614047">
    <property type="component" value="Unassembled WGS sequence"/>
</dbReference>
<dbReference type="SUPFAM" id="SSF55031">
    <property type="entry name" value="Bacterial exopeptidase dimerisation domain"/>
    <property type="match status" value="1"/>
</dbReference>
<dbReference type="FunFam" id="3.30.70.360:FF:000001">
    <property type="entry name" value="N-acetyldiaminopimelate deacetylase"/>
    <property type="match status" value="1"/>
</dbReference>
<keyword evidence="2" id="KW-0464">Manganese</keyword>
<dbReference type="Pfam" id="PF07687">
    <property type="entry name" value="M20_dimer"/>
    <property type="match status" value="1"/>
</dbReference>
<comment type="cofactor">
    <cofactor evidence="2">
        <name>Mn(2+)</name>
        <dbReference type="ChEBI" id="CHEBI:29035"/>
    </cofactor>
    <text evidence="2">The Mn(2+) ion enhances activity.</text>
</comment>
<dbReference type="GO" id="GO:0019877">
    <property type="term" value="P:diaminopimelate biosynthetic process"/>
    <property type="evidence" value="ECO:0007669"/>
    <property type="project" value="UniProtKB-ARBA"/>
</dbReference>
<dbReference type="Gene3D" id="3.40.630.10">
    <property type="entry name" value="Zn peptidases"/>
    <property type="match status" value="1"/>
</dbReference>
<dbReference type="InterPro" id="IPR036264">
    <property type="entry name" value="Bact_exopeptidase_dim_dom"/>
</dbReference>
<dbReference type="PANTHER" id="PTHR11014:SF63">
    <property type="entry name" value="METALLOPEPTIDASE, PUTATIVE (AFU_ORTHOLOGUE AFUA_6G09600)-RELATED"/>
    <property type="match status" value="1"/>
</dbReference>
<gene>
    <name evidence="5" type="ORF">IW256_007816</name>
</gene>
<protein>
    <submittedName>
        <fullName evidence="5">Hippurate hydrolase</fullName>
        <ecNumber evidence="5">3.5.1.32</ecNumber>
    </submittedName>
</protein>
<dbReference type="GO" id="GO:0046872">
    <property type="term" value="F:metal ion binding"/>
    <property type="evidence" value="ECO:0007669"/>
    <property type="project" value="UniProtKB-KW"/>
</dbReference>
<dbReference type="GO" id="GO:0047980">
    <property type="term" value="F:hippurate hydrolase activity"/>
    <property type="evidence" value="ECO:0007669"/>
    <property type="project" value="UniProtKB-EC"/>
</dbReference>
<dbReference type="SUPFAM" id="SSF53187">
    <property type="entry name" value="Zn-dependent exopeptidases"/>
    <property type="match status" value="1"/>
</dbReference>
<comment type="caution">
    <text evidence="5">The sequence shown here is derived from an EMBL/GenBank/DDBJ whole genome shotgun (WGS) entry which is preliminary data.</text>
</comment>
<dbReference type="GO" id="GO:0050118">
    <property type="term" value="F:N-acetyldiaminopimelate deacetylase activity"/>
    <property type="evidence" value="ECO:0007669"/>
    <property type="project" value="UniProtKB-ARBA"/>
</dbReference>
<name>A0A931DS06_9ACTN</name>
<organism evidence="5 6">
    <name type="scientific">Actinomadura viridis</name>
    <dbReference type="NCBI Taxonomy" id="58110"/>
    <lineage>
        <taxon>Bacteria</taxon>
        <taxon>Bacillati</taxon>
        <taxon>Actinomycetota</taxon>
        <taxon>Actinomycetes</taxon>
        <taxon>Streptosporangiales</taxon>
        <taxon>Thermomonosporaceae</taxon>
        <taxon>Actinomadura</taxon>
    </lineage>
</organism>
<dbReference type="EMBL" id="JADOUA010000001">
    <property type="protein sequence ID" value="MBG6093703.1"/>
    <property type="molecule type" value="Genomic_DNA"/>
</dbReference>
<evidence type="ECO:0000313" key="5">
    <source>
        <dbReference type="EMBL" id="MBG6093703.1"/>
    </source>
</evidence>
<keyword evidence="1 5" id="KW-0378">Hydrolase</keyword>
<feature type="domain" description="Peptidase M20 dimerisation" evidence="4">
    <location>
        <begin position="188"/>
        <end position="283"/>
    </location>
</feature>
<feature type="binding site" evidence="2">
    <location>
        <position position="139"/>
    </location>
    <ligand>
        <name>Mn(2+)</name>
        <dbReference type="ChEBI" id="CHEBI:29035"/>
        <label>2</label>
    </ligand>
</feature>
<evidence type="ECO:0000256" key="1">
    <source>
        <dbReference type="ARBA" id="ARBA00022801"/>
    </source>
</evidence>
<dbReference type="Gene3D" id="3.30.70.360">
    <property type="match status" value="1"/>
</dbReference>
<keyword evidence="6" id="KW-1185">Reference proteome</keyword>
<dbReference type="InterPro" id="IPR011650">
    <property type="entry name" value="Peptidase_M20_dimer"/>
</dbReference>
<feature type="binding site" evidence="2">
    <location>
        <position position="166"/>
    </location>
    <ligand>
        <name>Mn(2+)</name>
        <dbReference type="ChEBI" id="CHEBI:29035"/>
        <label>2</label>
    </ligand>
</feature>
<dbReference type="EC" id="3.5.1.32" evidence="5"/>
<keyword evidence="2" id="KW-0479">Metal-binding</keyword>
<dbReference type="Pfam" id="PF01546">
    <property type="entry name" value="Peptidase_M20"/>
    <property type="match status" value="1"/>
</dbReference>
<feature type="region of interest" description="Disordered" evidence="3">
    <location>
        <begin position="282"/>
        <end position="305"/>
    </location>
</feature>
<dbReference type="InterPro" id="IPR002933">
    <property type="entry name" value="Peptidase_M20"/>
</dbReference>
<reference evidence="5" key="1">
    <citation type="submission" date="2020-11" db="EMBL/GenBank/DDBJ databases">
        <title>Sequencing the genomes of 1000 actinobacteria strains.</title>
        <authorList>
            <person name="Klenk H.-P."/>
        </authorList>
    </citation>
    <scope>NUCLEOTIDE SEQUENCE</scope>
    <source>
        <strain evidence="5">DSM 43175</strain>
    </source>
</reference>
<dbReference type="PIRSF" id="PIRSF005962">
    <property type="entry name" value="Pept_M20D_amidohydro"/>
    <property type="match status" value="1"/>
</dbReference>
<accession>A0A931DS06</accession>
<evidence type="ECO:0000256" key="2">
    <source>
        <dbReference type="PIRSR" id="PIRSR005962-1"/>
    </source>
</evidence>
<evidence type="ECO:0000313" key="6">
    <source>
        <dbReference type="Proteomes" id="UP000614047"/>
    </source>
</evidence>
<dbReference type="AlphaFoldDB" id="A0A931DS06"/>
<dbReference type="InterPro" id="IPR017439">
    <property type="entry name" value="Amidohydrolase"/>
</dbReference>
<proteinExistence type="predicted"/>
<sequence>MTTNAEELAETYRDLHAHPELSFQETRTSGIVAARLRALGYETATGVGRTGVVGVLRNGAGPTALLRADMDALPVRERTGLPYASTVRAEDGEGREVPVMHACGHDVHVTCLLGAAEALAADRSSWRGTLLLVFQPAEEVGGGARAMVDDGLYERFGHPAVVLGQHVAPLPAGFLALRPGPAFAASDSLRIVLHGRGGHGSRPETSVDPVVMAAALVMRLQGIASREVAAAETAVVTIGSVRAGDKANIIPDQAELLLSVRTFDEAVRTRVLDAIERVTRAEAAASGAPRPPDITTTESFPPVVNDPEGCAVTRRGFDADLGPGLVYDPGPVTGSEDVGLLAEAAGVPCVYWLLGGADPAGFAGAADVEAVAEIVRALPSNHSPLFAPVIEPTLTTGVAALASAARTWLPAEPGTDPA</sequence>
<dbReference type="NCBIfam" id="TIGR01891">
    <property type="entry name" value="amidohydrolases"/>
    <property type="match status" value="1"/>
</dbReference>
<feature type="binding site" evidence="2">
    <location>
        <position position="103"/>
    </location>
    <ligand>
        <name>Mn(2+)</name>
        <dbReference type="ChEBI" id="CHEBI:29035"/>
        <label>2</label>
    </ligand>
</feature>
<evidence type="ECO:0000256" key="3">
    <source>
        <dbReference type="SAM" id="MobiDB-lite"/>
    </source>
</evidence>
<dbReference type="RefSeq" id="WP_231404103.1">
    <property type="nucleotide sequence ID" value="NZ_BAABES010000003.1"/>
</dbReference>
<evidence type="ECO:0000259" key="4">
    <source>
        <dbReference type="Pfam" id="PF07687"/>
    </source>
</evidence>
<feature type="binding site" evidence="2">
    <location>
        <position position="105"/>
    </location>
    <ligand>
        <name>Mn(2+)</name>
        <dbReference type="ChEBI" id="CHEBI:29035"/>
        <label>2</label>
    </ligand>
</feature>
<dbReference type="PANTHER" id="PTHR11014">
    <property type="entry name" value="PEPTIDASE M20 FAMILY MEMBER"/>
    <property type="match status" value="1"/>
</dbReference>